<dbReference type="AlphaFoldDB" id="A0A8J3ANZ6"/>
<evidence type="ECO:0000313" key="2">
    <source>
        <dbReference type="EMBL" id="GGI17393.1"/>
    </source>
</evidence>
<name>A0A8J3ANZ6_9BACI</name>
<accession>A0A8J3ANZ6</accession>
<evidence type="ECO:0008006" key="4">
    <source>
        <dbReference type="Google" id="ProtNLM"/>
    </source>
</evidence>
<feature type="transmembrane region" description="Helical" evidence="1">
    <location>
        <begin position="44"/>
        <end position="66"/>
    </location>
</feature>
<keyword evidence="1" id="KW-0472">Membrane</keyword>
<dbReference type="OrthoDB" id="1902994at2"/>
<feature type="transmembrane region" description="Helical" evidence="1">
    <location>
        <begin position="73"/>
        <end position="92"/>
    </location>
</feature>
<dbReference type="PANTHER" id="PTHR40078:SF1">
    <property type="entry name" value="INTEGRAL MEMBRANE PROTEIN"/>
    <property type="match status" value="1"/>
</dbReference>
<dbReference type="Pfam" id="PF19700">
    <property type="entry name" value="DUF6198"/>
    <property type="match status" value="1"/>
</dbReference>
<keyword evidence="3" id="KW-1185">Reference proteome</keyword>
<feature type="transmembrane region" description="Helical" evidence="1">
    <location>
        <begin position="144"/>
        <end position="164"/>
    </location>
</feature>
<gene>
    <name evidence="2" type="primary">yyaS</name>
    <name evidence="2" type="ORF">GCM10007380_37720</name>
</gene>
<dbReference type="Proteomes" id="UP000626244">
    <property type="component" value="Unassembled WGS sequence"/>
</dbReference>
<feature type="transmembrane region" description="Helical" evidence="1">
    <location>
        <begin position="104"/>
        <end position="124"/>
    </location>
</feature>
<dbReference type="EMBL" id="BMHB01000003">
    <property type="protein sequence ID" value="GGI17393.1"/>
    <property type="molecule type" value="Genomic_DNA"/>
</dbReference>
<keyword evidence="1" id="KW-1133">Transmembrane helix</keyword>
<protein>
    <recommendedName>
        <fullName evidence="4">YitT family protein</fullName>
    </recommendedName>
</protein>
<feature type="transmembrane region" description="Helical" evidence="1">
    <location>
        <begin position="7"/>
        <end position="24"/>
    </location>
</feature>
<dbReference type="InterPro" id="IPR038750">
    <property type="entry name" value="YczE/YyaS-like"/>
</dbReference>
<dbReference type="PANTHER" id="PTHR40078">
    <property type="entry name" value="INTEGRAL MEMBRANE PROTEIN-RELATED"/>
    <property type="match status" value="1"/>
</dbReference>
<evidence type="ECO:0000256" key="1">
    <source>
        <dbReference type="SAM" id="Phobius"/>
    </source>
</evidence>
<feature type="transmembrane region" description="Helical" evidence="1">
    <location>
        <begin position="170"/>
        <end position="188"/>
    </location>
</feature>
<comment type="caution">
    <text evidence="2">The sequence shown here is derived from an EMBL/GenBank/DDBJ whole genome shotgun (WGS) entry which is preliminary data.</text>
</comment>
<proteinExistence type="predicted"/>
<evidence type="ECO:0000313" key="3">
    <source>
        <dbReference type="Proteomes" id="UP000626244"/>
    </source>
</evidence>
<reference evidence="3" key="1">
    <citation type="journal article" date="2019" name="Int. J. Syst. Evol. Microbiol.">
        <title>The Global Catalogue of Microorganisms (GCM) 10K type strain sequencing project: providing services to taxonomists for standard genome sequencing and annotation.</title>
        <authorList>
            <consortium name="The Broad Institute Genomics Platform"/>
            <consortium name="The Broad Institute Genome Sequencing Center for Infectious Disease"/>
            <person name="Wu L."/>
            <person name="Ma J."/>
        </authorList>
    </citation>
    <scope>NUCLEOTIDE SEQUENCE [LARGE SCALE GENOMIC DNA]</scope>
    <source>
        <strain evidence="3">CGMCC 1.14993</strain>
    </source>
</reference>
<sequence length="201" mass="22284">MRITRILFYVIGLLILTLGISLAITAGKGASAWDALAVGESTTFGLTVGTWIIINSSILLFVNAFLQKKRPDWLAAITFILIGRFLDLWLYIDLEHIFDANTYTRYLQLILSIFAMTLGIAIYLQAKFPLSPIDDLMISLNKRFGVSLGVAKTIGEVFALVIAFLLHGPIGIGTLLITFSIGPILQRIRIPIEKLYIKLIT</sequence>
<dbReference type="RefSeq" id="WP_088002115.1">
    <property type="nucleotide sequence ID" value="NZ_BMHB01000003.1"/>
</dbReference>
<keyword evidence="1" id="KW-0812">Transmembrane</keyword>
<organism evidence="2 3">
    <name type="scientific">Gottfriedia solisilvae</name>
    <dbReference type="NCBI Taxonomy" id="1516104"/>
    <lineage>
        <taxon>Bacteria</taxon>
        <taxon>Bacillati</taxon>
        <taxon>Bacillota</taxon>
        <taxon>Bacilli</taxon>
        <taxon>Bacillales</taxon>
        <taxon>Bacillaceae</taxon>
        <taxon>Gottfriedia</taxon>
    </lineage>
</organism>